<dbReference type="Proteomes" id="UP000317944">
    <property type="component" value="Unassembled WGS sequence"/>
</dbReference>
<dbReference type="AlphaFoldDB" id="A0A544U7I4"/>
<accession>A0A544U7I4</accession>
<name>A0A544U7I4_LYSSH</name>
<protein>
    <submittedName>
        <fullName evidence="2">Uncharacterized protein</fullName>
    </submittedName>
</protein>
<evidence type="ECO:0000313" key="2">
    <source>
        <dbReference type="EMBL" id="TQR26962.1"/>
    </source>
</evidence>
<dbReference type="EMBL" id="SADV01000040">
    <property type="protein sequence ID" value="TQR26962.1"/>
    <property type="molecule type" value="Genomic_DNA"/>
</dbReference>
<dbReference type="OrthoDB" id="9958293at2"/>
<sequence length="101" mass="11238">MKISKIFTGLVVCGALMFTGALSSSAQEIDPPKTLAVNYSSHSTLMPHEDWWDVYKGPSYTATVTIQQDPPRVPIVYSGLVFHVATEKGNYLYKGWLSQRN</sequence>
<reference evidence="2 3" key="1">
    <citation type="submission" date="2018-03" db="EMBL/GenBank/DDBJ databases">
        <title>Aerobic endospore-forming bacteria genome sequencing and assembly.</title>
        <authorList>
            <person name="Cavalcante D.A."/>
            <person name="Driks A."/>
            <person name="Putonti C."/>
            <person name="De-Souza M.T."/>
        </authorList>
    </citation>
    <scope>NUCLEOTIDE SEQUENCE [LARGE SCALE GENOMIC DNA]</scope>
    <source>
        <strain evidence="2 3">SDF0037</strain>
    </source>
</reference>
<comment type="caution">
    <text evidence="2">The sequence shown here is derived from an EMBL/GenBank/DDBJ whole genome shotgun (WGS) entry which is preliminary data.</text>
</comment>
<feature type="chain" id="PRO_5021767948" evidence="1">
    <location>
        <begin position="27"/>
        <end position="101"/>
    </location>
</feature>
<dbReference type="RefSeq" id="WP_142511016.1">
    <property type="nucleotide sequence ID" value="NZ_SADV01000040.1"/>
</dbReference>
<evidence type="ECO:0000256" key="1">
    <source>
        <dbReference type="SAM" id="SignalP"/>
    </source>
</evidence>
<gene>
    <name evidence="2" type="ORF">C7Y47_23880</name>
</gene>
<organism evidence="2 3">
    <name type="scientific">Lysinibacillus sphaericus</name>
    <name type="common">Bacillus sphaericus</name>
    <dbReference type="NCBI Taxonomy" id="1421"/>
    <lineage>
        <taxon>Bacteria</taxon>
        <taxon>Bacillati</taxon>
        <taxon>Bacillota</taxon>
        <taxon>Bacilli</taxon>
        <taxon>Bacillales</taxon>
        <taxon>Bacillaceae</taxon>
        <taxon>Lysinibacillus</taxon>
    </lineage>
</organism>
<feature type="signal peptide" evidence="1">
    <location>
        <begin position="1"/>
        <end position="26"/>
    </location>
</feature>
<proteinExistence type="predicted"/>
<evidence type="ECO:0000313" key="3">
    <source>
        <dbReference type="Proteomes" id="UP000317944"/>
    </source>
</evidence>
<keyword evidence="1" id="KW-0732">Signal</keyword>